<feature type="transmembrane region" description="Helical" evidence="8">
    <location>
        <begin position="207"/>
        <end position="228"/>
    </location>
</feature>
<organism evidence="9 10">
    <name type="scientific">Sitophilus oryzae</name>
    <name type="common">Rice weevil</name>
    <name type="synonym">Curculio oryzae</name>
    <dbReference type="NCBI Taxonomy" id="7048"/>
    <lineage>
        <taxon>Eukaryota</taxon>
        <taxon>Metazoa</taxon>
        <taxon>Ecdysozoa</taxon>
        <taxon>Arthropoda</taxon>
        <taxon>Hexapoda</taxon>
        <taxon>Insecta</taxon>
        <taxon>Pterygota</taxon>
        <taxon>Neoptera</taxon>
        <taxon>Endopterygota</taxon>
        <taxon>Coleoptera</taxon>
        <taxon>Polyphaga</taxon>
        <taxon>Cucujiformia</taxon>
        <taxon>Curculionidae</taxon>
        <taxon>Dryophthorinae</taxon>
        <taxon>Sitophilus</taxon>
    </lineage>
</organism>
<keyword evidence="7" id="KW-0325">Glycoprotein</keyword>
<dbReference type="InterPro" id="IPR052192">
    <property type="entry name" value="Insect_Ionotropic_Sensory_Rcpt"/>
</dbReference>
<dbReference type="GeneID" id="115880196"/>
<keyword evidence="3 8" id="KW-0812">Transmembrane</keyword>
<dbReference type="KEGG" id="soy:115880196"/>
<keyword evidence="6" id="KW-0675">Receptor</keyword>
<evidence type="ECO:0000256" key="1">
    <source>
        <dbReference type="ARBA" id="ARBA00004651"/>
    </source>
</evidence>
<dbReference type="OrthoDB" id="6117597at2759"/>
<accession>A0A6J2XRC6</accession>
<dbReference type="SUPFAM" id="SSF53850">
    <property type="entry name" value="Periplasmic binding protein-like II"/>
    <property type="match status" value="1"/>
</dbReference>
<keyword evidence="4 8" id="KW-1133">Transmembrane helix</keyword>
<evidence type="ECO:0000256" key="6">
    <source>
        <dbReference type="ARBA" id="ARBA00023170"/>
    </source>
</evidence>
<dbReference type="Proteomes" id="UP000504635">
    <property type="component" value="Unplaced"/>
</dbReference>
<evidence type="ECO:0000256" key="2">
    <source>
        <dbReference type="ARBA" id="ARBA00022475"/>
    </source>
</evidence>
<dbReference type="RefSeq" id="XP_030753194.1">
    <property type="nucleotide sequence ID" value="XM_030897334.1"/>
</dbReference>
<reference evidence="10" key="1">
    <citation type="submission" date="2025-08" db="UniProtKB">
        <authorList>
            <consortium name="RefSeq"/>
        </authorList>
    </citation>
    <scope>IDENTIFICATION</scope>
    <source>
        <tissue evidence="10">Gonads</tissue>
    </source>
</reference>
<feature type="transmembrane region" description="Helical" evidence="8">
    <location>
        <begin position="135"/>
        <end position="154"/>
    </location>
</feature>
<evidence type="ECO:0000256" key="3">
    <source>
        <dbReference type="ARBA" id="ARBA00022692"/>
    </source>
</evidence>
<dbReference type="InParanoid" id="A0A6J2XRC6"/>
<evidence type="ECO:0000256" key="5">
    <source>
        <dbReference type="ARBA" id="ARBA00023136"/>
    </source>
</evidence>
<evidence type="ECO:0000313" key="9">
    <source>
        <dbReference type="Proteomes" id="UP000504635"/>
    </source>
</evidence>
<name>A0A6J2XRC6_SITOR</name>
<feature type="transmembrane region" description="Helical" evidence="8">
    <location>
        <begin position="174"/>
        <end position="195"/>
    </location>
</feature>
<proteinExistence type="predicted"/>
<dbReference type="AlphaFoldDB" id="A0A6J2XRC6"/>
<dbReference type="Gene3D" id="1.10.287.70">
    <property type="match status" value="1"/>
</dbReference>
<evidence type="ECO:0000313" key="10">
    <source>
        <dbReference type="RefSeq" id="XP_030753194.1"/>
    </source>
</evidence>
<keyword evidence="9" id="KW-1185">Reference proteome</keyword>
<keyword evidence="2" id="KW-1003">Cell membrane</keyword>
<dbReference type="GO" id="GO:0005886">
    <property type="term" value="C:plasma membrane"/>
    <property type="evidence" value="ECO:0007669"/>
    <property type="project" value="UniProtKB-SubCell"/>
</dbReference>
<evidence type="ECO:0000256" key="4">
    <source>
        <dbReference type="ARBA" id="ARBA00022989"/>
    </source>
</evidence>
<evidence type="ECO:0000256" key="8">
    <source>
        <dbReference type="SAM" id="Phobius"/>
    </source>
</evidence>
<protein>
    <submittedName>
        <fullName evidence="10">Uncharacterized protein LOC115880196</fullName>
    </submittedName>
</protein>
<sequence>MEMTPLRVSYIFQYNSSLQHIYDNRERHLDKITKINYILFDLFVDIWNMTHLKIITKEYGMEMDPVKKFYKGMLGDIYTGRADISGTLAFTPKERFQYFQFLVNTIRGLSLNFIFRAPPLPYTSNLFALPFNKYVWYACGLIVILCCLAIRVIMKWEEKAQTYMNEREKFGEDVPSFMDIVMMQIAVVCQMDYFHEPRSAAGKIGTFTLLITFSYIYTAFCARIVILLQSTSDNLKDMRALYDSNIKMGVEDLSYNKFYFKASSFQFSKAY</sequence>
<comment type="subcellular location">
    <subcellularLocation>
        <location evidence="1">Cell membrane</location>
        <topology evidence="1">Multi-pass membrane protein</topology>
    </subcellularLocation>
</comment>
<dbReference type="PANTHER" id="PTHR42643:SF33">
    <property type="entry name" value="GLUTAMATE RECEPTOR 2-LIKE PROTEIN"/>
    <property type="match status" value="1"/>
</dbReference>
<gene>
    <name evidence="10" type="primary">LOC115880196</name>
</gene>
<keyword evidence="5 8" id="KW-0472">Membrane</keyword>
<evidence type="ECO:0000256" key="7">
    <source>
        <dbReference type="ARBA" id="ARBA00023180"/>
    </source>
</evidence>
<dbReference type="PANTHER" id="PTHR42643">
    <property type="entry name" value="IONOTROPIC RECEPTOR 20A-RELATED"/>
    <property type="match status" value="1"/>
</dbReference>